<dbReference type="EMBL" id="MU796951">
    <property type="protein sequence ID" value="KAJ3803705.1"/>
    <property type="molecule type" value="Genomic_DNA"/>
</dbReference>
<protein>
    <submittedName>
        <fullName evidence="1">Uncharacterized protein</fullName>
    </submittedName>
</protein>
<evidence type="ECO:0000313" key="1">
    <source>
        <dbReference type="EMBL" id="KAJ3803705.1"/>
    </source>
</evidence>
<accession>A0ACC1TG63</accession>
<sequence>MLDKQDAADADQQELREFLALQQGEAVVAAKCKRDCSPLPIAGPSSKRVRSDASKKCSHRRSPEEEAVQESPLRVRLVVPPGRLVAASTSTPLPPHASPSLMEVPGGDLPVQGHSSLVRLAAVAEAQSGLVQRPIAPPSIKGTGPDLLSSNMPPASRPTLVPRAIAAHPYRAENQHLAARVRLLESQLADSQRENSSLTSALRDTSHALESQQREVEQLRSSHHEVLEHEREYRRVLDQFVALEEALPGTPGQVQKDLRDAVRERKVAVEKLSSSTRRNSQLTTTLLYQQGCVDGSNALATRQRRLVEEL</sequence>
<evidence type="ECO:0000313" key="2">
    <source>
        <dbReference type="Proteomes" id="UP001163835"/>
    </source>
</evidence>
<dbReference type="Proteomes" id="UP001163835">
    <property type="component" value="Unassembled WGS sequence"/>
</dbReference>
<name>A0ACC1TG63_9AGAR</name>
<organism evidence="1 2">
    <name type="scientific">Lentinula aff. lateritia</name>
    <dbReference type="NCBI Taxonomy" id="2804960"/>
    <lineage>
        <taxon>Eukaryota</taxon>
        <taxon>Fungi</taxon>
        <taxon>Dikarya</taxon>
        <taxon>Basidiomycota</taxon>
        <taxon>Agaricomycotina</taxon>
        <taxon>Agaricomycetes</taxon>
        <taxon>Agaricomycetidae</taxon>
        <taxon>Agaricales</taxon>
        <taxon>Marasmiineae</taxon>
        <taxon>Omphalotaceae</taxon>
        <taxon>Lentinula</taxon>
    </lineage>
</organism>
<comment type="caution">
    <text evidence="1">The sequence shown here is derived from an EMBL/GenBank/DDBJ whole genome shotgun (WGS) entry which is preliminary data.</text>
</comment>
<proteinExistence type="predicted"/>
<reference evidence="1" key="1">
    <citation type="submission" date="2022-09" db="EMBL/GenBank/DDBJ databases">
        <title>A Global Phylogenomic Analysis of the Shiitake Genus Lentinula.</title>
        <authorList>
            <consortium name="DOE Joint Genome Institute"/>
            <person name="Sierra-Patev S."/>
            <person name="Min B."/>
            <person name="Naranjo-Ortiz M."/>
            <person name="Looney B."/>
            <person name="Konkel Z."/>
            <person name="Slot J.C."/>
            <person name="Sakamoto Y."/>
            <person name="Steenwyk J.L."/>
            <person name="Rokas A."/>
            <person name="Carro J."/>
            <person name="Camarero S."/>
            <person name="Ferreira P."/>
            <person name="Molpeceres G."/>
            <person name="Ruiz-Duenas F.J."/>
            <person name="Serrano A."/>
            <person name="Henrissat B."/>
            <person name="Drula E."/>
            <person name="Hughes K.W."/>
            <person name="Mata J.L."/>
            <person name="Ishikawa N.K."/>
            <person name="Vargas-Isla R."/>
            <person name="Ushijima S."/>
            <person name="Smith C.A."/>
            <person name="Ahrendt S."/>
            <person name="Andreopoulos W."/>
            <person name="He G."/>
            <person name="Labutti K."/>
            <person name="Lipzen A."/>
            <person name="Ng V."/>
            <person name="Riley R."/>
            <person name="Sandor L."/>
            <person name="Barry K."/>
            <person name="Martinez A.T."/>
            <person name="Xiao Y."/>
            <person name="Gibbons J.G."/>
            <person name="Terashima K."/>
            <person name="Grigoriev I.V."/>
            <person name="Hibbett D.S."/>
        </authorList>
    </citation>
    <scope>NUCLEOTIDE SEQUENCE</scope>
    <source>
        <strain evidence="1">TMI1499</strain>
    </source>
</reference>
<keyword evidence="2" id="KW-1185">Reference proteome</keyword>
<gene>
    <name evidence="1" type="ORF">F5876DRAFT_84638</name>
</gene>